<dbReference type="InterPro" id="IPR005693">
    <property type="entry name" value="Mce"/>
</dbReference>
<feature type="region of interest" description="Disordered" evidence="1">
    <location>
        <begin position="359"/>
        <end position="403"/>
    </location>
</feature>
<dbReference type="PANTHER" id="PTHR33371:SF16">
    <property type="entry name" value="MCE-FAMILY PROTEIN MCE3F"/>
    <property type="match status" value="1"/>
</dbReference>
<feature type="domain" description="Mammalian cell entry C-terminal" evidence="3">
    <location>
        <begin position="122"/>
        <end position="289"/>
    </location>
</feature>
<accession>A0ABR7L730</accession>
<reference evidence="4 5" key="1">
    <citation type="submission" date="2020-06" db="EMBL/GenBank/DDBJ databases">
        <title>Actinokineospora xiongansis sp. nov., isolated from soil of Baiyangdian.</title>
        <authorList>
            <person name="Zhang X."/>
        </authorList>
    </citation>
    <scope>NUCLEOTIDE SEQUENCE [LARGE SCALE GENOMIC DNA]</scope>
    <source>
        <strain evidence="4 5">HBU206404</strain>
    </source>
</reference>
<dbReference type="RefSeq" id="WP_187220726.1">
    <property type="nucleotide sequence ID" value="NZ_JABVED010000007.1"/>
</dbReference>
<dbReference type="InterPro" id="IPR024516">
    <property type="entry name" value="Mce_C"/>
</dbReference>
<proteinExistence type="predicted"/>
<gene>
    <name evidence="4" type="ORF">GPZ80_13685</name>
</gene>
<feature type="compositionally biased region" description="Low complexity" evidence="1">
    <location>
        <begin position="373"/>
        <end position="382"/>
    </location>
</feature>
<dbReference type="InterPro" id="IPR003399">
    <property type="entry name" value="Mce/MlaD"/>
</dbReference>
<dbReference type="InterPro" id="IPR052336">
    <property type="entry name" value="MlaD_Phospholipid_Transporter"/>
</dbReference>
<dbReference type="EMBL" id="JABVED010000007">
    <property type="protein sequence ID" value="MBC6448219.1"/>
    <property type="molecule type" value="Genomic_DNA"/>
</dbReference>
<organism evidence="4 5">
    <name type="scientific">Actinokineospora xionganensis</name>
    <dbReference type="NCBI Taxonomy" id="2684470"/>
    <lineage>
        <taxon>Bacteria</taxon>
        <taxon>Bacillati</taxon>
        <taxon>Actinomycetota</taxon>
        <taxon>Actinomycetes</taxon>
        <taxon>Pseudonocardiales</taxon>
        <taxon>Pseudonocardiaceae</taxon>
        <taxon>Actinokineospora</taxon>
    </lineage>
</organism>
<evidence type="ECO:0000256" key="1">
    <source>
        <dbReference type="SAM" id="MobiDB-lite"/>
    </source>
</evidence>
<evidence type="ECO:0000313" key="5">
    <source>
        <dbReference type="Proteomes" id="UP000734823"/>
    </source>
</evidence>
<name>A0ABR7L730_9PSEU</name>
<comment type="caution">
    <text evidence="4">The sequence shown here is derived from an EMBL/GenBank/DDBJ whole genome shotgun (WGS) entry which is preliminary data.</text>
</comment>
<sequence>MLALPVKVRLFLFSLIAVVGIAYVGGTYAGLDRLFGLGGYVVTAQFVDSGGIFTNAEVTYRGVPVGRVGALRQAPGGVDVELAISDDAPPIPADTQAVVANRSAVGEQFVDLVPARDGAPFLADGSVIARDRTEIPTGPDELLSTVDRLVSSVPVDSLRTVVDELDQAFRDTGPALRTLLDDTGALTAAATEHLPQTASLLADGRVVLETQAAQSDLIRSYSADLRTIAAQLKASDPDLRSLLKTGPAVSMQVYEVLRDSGPSLGVVLANLLTTSQITSTRVDGIEELLVAYPIMVAAAPSANPDGTGHLGLVLTFADPLSCTKGYETTKQRPANQVTDIPANTQAYCAEPLGSPVGVRGSQNAPYGGKPREVPAAPAAAPGQPVPALPLPGTLGLPGSNRPPSLASLLGLVSG</sequence>
<feature type="domain" description="Mce/MlaD" evidence="2">
    <location>
        <begin position="39"/>
        <end position="114"/>
    </location>
</feature>
<evidence type="ECO:0000259" key="3">
    <source>
        <dbReference type="Pfam" id="PF11887"/>
    </source>
</evidence>
<dbReference type="Pfam" id="PF11887">
    <property type="entry name" value="Mce4_CUP1"/>
    <property type="match status" value="1"/>
</dbReference>
<dbReference type="NCBIfam" id="TIGR00996">
    <property type="entry name" value="Mtu_fam_mce"/>
    <property type="match status" value="1"/>
</dbReference>
<dbReference type="Pfam" id="PF02470">
    <property type="entry name" value="MlaD"/>
    <property type="match status" value="1"/>
</dbReference>
<evidence type="ECO:0000259" key="2">
    <source>
        <dbReference type="Pfam" id="PF02470"/>
    </source>
</evidence>
<keyword evidence="5" id="KW-1185">Reference proteome</keyword>
<protein>
    <submittedName>
        <fullName evidence="4">MCE family protein</fullName>
    </submittedName>
</protein>
<dbReference type="PANTHER" id="PTHR33371">
    <property type="entry name" value="INTERMEMBRANE PHOSPHOLIPID TRANSPORT SYSTEM BINDING PROTEIN MLAD-RELATED"/>
    <property type="match status" value="1"/>
</dbReference>
<dbReference type="Proteomes" id="UP000734823">
    <property type="component" value="Unassembled WGS sequence"/>
</dbReference>
<evidence type="ECO:0000313" key="4">
    <source>
        <dbReference type="EMBL" id="MBC6448219.1"/>
    </source>
</evidence>